<gene>
    <name evidence="3" type="ORF">GGQ92_001596</name>
</gene>
<name>A0A841RLP7_9BACI</name>
<feature type="transmembrane region" description="Helical" evidence="2">
    <location>
        <begin position="186"/>
        <end position="208"/>
    </location>
</feature>
<evidence type="ECO:0000313" key="3">
    <source>
        <dbReference type="EMBL" id="MBB6512807.1"/>
    </source>
</evidence>
<reference evidence="3 4" key="1">
    <citation type="submission" date="2020-08" db="EMBL/GenBank/DDBJ databases">
        <title>Genomic Encyclopedia of Type Strains, Phase IV (KMG-IV): sequencing the most valuable type-strain genomes for metagenomic binning, comparative biology and taxonomic classification.</title>
        <authorList>
            <person name="Goeker M."/>
        </authorList>
    </citation>
    <scope>NUCLEOTIDE SEQUENCE [LARGE SCALE GENOMIC DNA]</scope>
    <source>
        <strain evidence="3 4">DSM 11805</strain>
    </source>
</reference>
<feature type="transmembrane region" description="Helical" evidence="2">
    <location>
        <begin position="248"/>
        <end position="270"/>
    </location>
</feature>
<dbReference type="RefSeq" id="WP_184246782.1">
    <property type="nucleotide sequence ID" value="NZ_BAAACU010000059.1"/>
</dbReference>
<dbReference type="Proteomes" id="UP000572212">
    <property type="component" value="Unassembled WGS sequence"/>
</dbReference>
<feature type="transmembrane region" description="Helical" evidence="2">
    <location>
        <begin position="140"/>
        <end position="165"/>
    </location>
</feature>
<feature type="transmembrane region" description="Helical" evidence="2">
    <location>
        <begin position="98"/>
        <end position="120"/>
    </location>
</feature>
<keyword evidence="2" id="KW-0812">Transmembrane</keyword>
<keyword evidence="2" id="KW-1133">Transmembrane helix</keyword>
<dbReference type="AlphaFoldDB" id="A0A841RLP7"/>
<proteinExistence type="predicted"/>
<evidence type="ECO:0000256" key="1">
    <source>
        <dbReference type="SAM" id="MobiDB-lite"/>
    </source>
</evidence>
<keyword evidence="4" id="KW-1185">Reference proteome</keyword>
<sequence length="285" mass="31412">MIVCSNCGKEQEPGNFCEACGQSLKKEDVQQATVTPVETSVSTEETTQKATTEEEGSATSTGENVTLEKVKEESTAYWNYFLNRVKNPDTALKNDSSLISSIVTGILLPFAISLFFYGLINTTFKDMVGNIFSSGVESLPFFTLTSRIFIVILLLYLSGFVANLITLKLAKNPISAQTLLAKYTGISVPFVALFVVLALLSLLGAFTISEDSLAFSLLFSILFSIIILINPVIVVFHELSKQKHRFTYYFSIIALVINGIILAIITKLFVERLLALLEDAAYYLF</sequence>
<protein>
    <submittedName>
        <fullName evidence="3">Cation transport ATPase</fullName>
    </submittedName>
</protein>
<feature type="compositionally biased region" description="Low complexity" evidence="1">
    <location>
        <begin position="33"/>
        <end position="50"/>
    </location>
</feature>
<comment type="caution">
    <text evidence="3">The sequence shown here is derived from an EMBL/GenBank/DDBJ whole genome shotgun (WGS) entry which is preliminary data.</text>
</comment>
<feature type="transmembrane region" description="Helical" evidence="2">
    <location>
        <begin position="214"/>
        <end position="236"/>
    </location>
</feature>
<keyword evidence="2" id="KW-0472">Membrane</keyword>
<evidence type="ECO:0000256" key="2">
    <source>
        <dbReference type="SAM" id="Phobius"/>
    </source>
</evidence>
<evidence type="ECO:0000313" key="4">
    <source>
        <dbReference type="Proteomes" id="UP000572212"/>
    </source>
</evidence>
<accession>A0A841RLP7</accession>
<dbReference type="EMBL" id="JACHON010000005">
    <property type="protein sequence ID" value="MBB6512807.1"/>
    <property type="molecule type" value="Genomic_DNA"/>
</dbReference>
<feature type="region of interest" description="Disordered" evidence="1">
    <location>
        <begin position="31"/>
        <end position="62"/>
    </location>
</feature>
<organism evidence="3 4">
    <name type="scientific">Gracilibacillus halotolerans</name>
    <dbReference type="NCBI Taxonomy" id="74386"/>
    <lineage>
        <taxon>Bacteria</taxon>
        <taxon>Bacillati</taxon>
        <taxon>Bacillota</taxon>
        <taxon>Bacilli</taxon>
        <taxon>Bacillales</taxon>
        <taxon>Bacillaceae</taxon>
        <taxon>Gracilibacillus</taxon>
    </lineage>
</organism>